<organism evidence="2 3">
    <name type="scientific">Fusibacter ferrireducens</name>
    <dbReference type="NCBI Taxonomy" id="2785058"/>
    <lineage>
        <taxon>Bacteria</taxon>
        <taxon>Bacillati</taxon>
        <taxon>Bacillota</taxon>
        <taxon>Clostridia</taxon>
        <taxon>Eubacteriales</taxon>
        <taxon>Eubacteriales Family XII. Incertae Sedis</taxon>
        <taxon>Fusibacter</taxon>
    </lineage>
</organism>
<evidence type="ECO:0000259" key="1">
    <source>
        <dbReference type="Pfam" id="PF01882"/>
    </source>
</evidence>
<dbReference type="InterPro" id="IPR002881">
    <property type="entry name" value="DUF58"/>
</dbReference>
<protein>
    <submittedName>
        <fullName evidence="2">DUF58 domain-containing protein</fullName>
    </submittedName>
</protein>
<proteinExistence type="predicted"/>
<keyword evidence="3" id="KW-1185">Reference proteome</keyword>
<dbReference type="Pfam" id="PF01882">
    <property type="entry name" value="DUF58"/>
    <property type="match status" value="1"/>
</dbReference>
<accession>A0ABR9ZYF4</accession>
<evidence type="ECO:0000313" key="2">
    <source>
        <dbReference type="EMBL" id="MBF4695484.1"/>
    </source>
</evidence>
<comment type="caution">
    <text evidence="2">The sequence shown here is derived from an EMBL/GenBank/DDBJ whole genome shotgun (WGS) entry which is preliminary data.</text>
</comment>
<sequence length="378" mass="43949">MSFLLLFAVMSGSRELYYLFFLSLIFRVSMSMILRHNFKNIFIMYYTSANVIEAGDDIHIEYKVSNTSLLPIPHAKIEFFLSDKLDTESSLKEIAYFKNYQMINFSKKVKCPYRGYYKIGKVRVTLFDPMMLSSRVIAFDKEIDLTVHPKILPIHILPMDTRDIHGTLKSHRKTVEDRTNIVNIRPFERGDSLKNIHWKLSAKLDDIQTKEFEQTLGARFFVILDGSMSQFKEGMTYYDEERMVSYCATYVKYALENNIQTKLMLTNKRDMLIEGKDSNDFEKILEALTGFESNGEAQLINHLQHVISRNGTFSTCYLITYKLSSELVAFLQRSRREGLMFKVAVFKAKASTSPALLDLIENAHFDVNFVDKELIFNE</sequence>
<dbReference type="PANTHER" id="PTHR34351:SF2">
    <property type="entry name" value="DUF58 DOMAIN-CONTAINING PROTEIN"/>
    <property type="match status" value="1"/>
</dbReference>
<reference evidence="2 3" key="1">
    <citation type="submission" date="2020-11" db="EMBL/GenBank/DDBJ databases">
        <title>Fusibacter basophilias sp. nov.</title>
        <authorList>
            <person name="Qiu D."/>
        </authorList>
    </citation>
    <scope>NUCLEOTIDE SEQUENCE [LARGE SCALE GENOMIC DNA]</scope>
    <source>
        <strain evidence="2 3">Q10-2</strain>
    </source>
</reference>
<dbReference type="Proteomes" id="UP000614200">
    <property type="component" value="Unassembled WGS sequence"/>
</dbReference>
<dbReference type="PANTHER" id="PTHR34351">
    <property type="entry name" value="SLR1927 PROTEIN-RELATED"/>
    <property type="match status" value="1"/>
</dbReference>
<dbReference type="EMBL" id="JADKNH010000016">
    <property type="protein sequence ID" value="MBF4695484.1"/>
    <property type="molecule type" value="Genomic_DNA"/>
</dbReference>
<feature type="domain" description="DUF58" evidence="1">
    <location>
        <begin position="184"/>
        <end position="328"/>
    </location>
</feature>
<gene>
    <name evidence="2" type="ORF">ISU02_20515</name>
</gene>
<evidence type="ECO:0000313" key="3">
    <source>
        <dbReference type="Proteomes" id="UP000614200"/>
    </source>
</evidence>
<name>A0ABR9ZYF4_9FIRM</name>